<keyword evidence="3 4" id="KW-0067">ATP-binding</keyword>
<dbReference type="InterPro" id="IPR016024">
    <property type="entry name" value="ARM-type_fold"/>
</dbReference>
<reference evidence="6" key="1">
    <citation type="submission" date="2006-10" db="EMBL/GenBank/DDBJ databases">
        <authorList>
            <person name="Amadeo P."/>
            <person name="Zhao Q."/>
            <person name="Wortman J."/>
            <person name="Fraser-Liggett C."/>
            <person name="Carlton J."/>
        </authorList>
    </citation>
    <scope>NUCLEOTIDE SEQUENCE</scope>
    <source>
        <strain evidence="6">G3</strain>
    </source>
</reference>
<dbReference type="Gene3D" id="1.10.510.10">
    <property type="entry name" value="Transferase(Phosphotransferase) domain 1"/>
    <property type="match status" value="1"/>
</dbReference>
<dbReference type="InterPro" id="IPR011989">
    <property type="entry name" value="ARM-like"/>
</dbReference>
<dbReference type="VEuPathDB" id="TrichDB:TVAG_414010"/>
<evidence type="ECO:0000256" key="4">
    <source>
        <dbReference type="PROSITE-ProRule" id="PRU10141"/>
    </source>
</evidence>
<evidence type="ECO:0000256" key="2">
    <source>
        <dbReference type="ARBA" id="ARBA00022741"/>
    </source>
</evidence>
<feature type="domain" description="Protein kinase" evidence="5">
    <location>
        <begin position="222"/>
        <end position="479"/>
    </location>
</feature>
<dbReference type="InterPro" id="IPR011009">
    <property type="entry name" value="Kinase-like_dom_sf"/>
</dbReference>
<name>A2EC73_TRIV3</name>
<dbReference type="SMART" id="SM00220">
    <property type="entry name" value="S_TKc"/>
    <property type="match status" value="1"/>
</dbReference>
<organism evidence="6 7">
    <name type="scientific">Trichomonas vaginalis (strain ATCC PRA-98 / G3)</name>
    <dbReference type="NCBI Taxonomy" id="412133"/>
    <lineage>
        <taxon>Eukaryota</taxon>
        <taxon>Metamonada</taxon>
        <taxon>Parabasalia</taxon>
        <taxon>Trichomonadida</taxon>
        <taxon>Trichomonadidae</taxon>
        <taxon>Trichomonas</taxon>
    </lineage>
</organism>
<keyword evidence="2 4" id="KW-0547">Nucleotide-binding</keyword>
<dbReference type="CDD" id="cd13999">
    <property type="entry name" value="STKc_MAP3K-like"/>
    <property type="match status" value="1"/>
</dbReference>
<keyword evidence="7" id="KW-1185">Reference proteome</keyword>
<keyword evidence="1" id="KW-0723">Serine/threonine-protein kinase</keyword>
<keyword evidence="6" id="KW-0808">Transferase</keyword>
<feature type="binding site" evidence="4">
    <location>
        <position position="251"/>
    </location>
    <ligand>
        <name>ATP</name>
        <dbReference type="ChEBI" id="CHEBI:30616"/>
    </ligand>
</feature>
<dbReference type="InterPro" id="IPR000719">
    <property type="entry name" value="Prot_kinase_dom"/>
</dbReference>
<proteinExistence type="predicted"/>
<evidence type="ECO:0000259" key="5">
    <source>
        <dbReference type="PROSITE" id="PS50011"/>
    </source>
</evidence>
<reference evidence="6" key="2">
    <citation type="journal article" date="2007" name="Science">
        <title>Draft genome sequence of the sexually transmitted pathogen Trichomonas vaginalis.</title>
        <authorList>
            <person name="Carlton J.M."/>
            <person name="Hirt R.P."/>
            <person name="Silva J.C."/>
            <person name="Delcher A.L."/>
            <person name="Schatz M."/>
            <person name="Zhao Q."/>
            <person name="Wortman J.R."/>
            <person name="Bidwell S.L."/>
            <person name="Alsmark U.C.M."/>
            <person name="Besteiro S."/>
            <person name="Sicheritz-Ponten T."/>
            <person name="Noel C.J."/>
            <person name="Dacks J.B."/>
            <person name="Foster P.G."/>
            <person name="Simillion C."/>
            <person name="Van de Peer Y."/>
            <person name="Miranda-Saavedra D."/>
            <person name="Barton G.J."/>
            <person name="Westrop G.D."/>
            <person name="Mueller S."/>
            <person name="Dessi D."/>
            <person name="Fiori P.L."/>
            <person name="Ren Q."/>
            <person name="Paulsen I."/>
            <person name="Zhang H."/>
            <person name="Bastida-Corcuera F.D."/>
            <person name="Simoes-Barbosa A."/>
            <person name="Brown M.T."/>
            <person name="Hayes R.D."/>
            <person name="Mukherjee M."/>
            <person name="Okumura C.Y."/>
            <person name="Schneider R."/>
            <person name="Smith A.J."/>
            <person name="Vanacova S."/>
            <person name="Villalvazo M."/>
            <person name="Haas B.J."/>
            <person name="Pertea M."/>
            <person name="Feldblyum T.V."/>
            <person name="Utterback T.R."/>
            <person name="Shu C.L."/>
            <person name="Osoegawa K."/>
            <person name="de Jong P.J."/>
            <person name="Hrdy I."/>
            <person name="Horvathova L."/>
            <person name="Zubacova Z."/>
            <person name="Dolezal P."/>
            <person name="Malik S.B."/>
            <person name="Logsdon J.M. Jr."/>
            <person name="Henze K."/>
            <person name="Gupta A."/>
            <person name="Wang C.C."/>
            <person name="Dunne R.L."/>
            <person name="Upcroft J.A."/>
            <person name="Upcroft P."/>
            <person name="White O."/>
            <person name="Salzberg S.L."/>
            <person name="Tang P."/>
            <person name="Chiu C.-H."/>
            <person name="Lee Y.-S."/>
            <person name="Embley T.M."/>
            <person name="Coombs G.H."/>
            <person name="Mottram J.C."/>
            <person name="Tachezy J."/>
            <person name="Fraser-Liggett C.M."/>
            <person name="Johnson P.J."/>
        </authorList>
    </citation>
    <scope>NUCLEOTIDE SEQUENCE [LARGE SCALE GENOMIC DNA]</scope>
    <source>
        <strain evidence="6">G3</strain>
    </source>
</reference>
<dbReference type="Gene3D" id="1.25.10.10">
    <property type="entry name" value="Leucine-rich Repeat Variant"/>
    <property type="match status" value="1"/>
</dbReference>
<dbReference type="GO" id="GO:0004672">
    <property type="term" value="F:protein kinase activity"/>
    <property type="evidence" value="ECO:0000318"/>
    <property type="project" value="GO_Central"/>
</dbReference>
<dbReference type="PRINTS" id="PR00109">
    <property type="entry name" value="TYRKINASE"/>
</dbReference>
<dbReference type="InterPro" id="IPR051681">
    <property type="entry name" value="Ser/Thr_Kinases-Pseudokinases"/>
</dbReference>
<dbReference type="eggNOG" id="KOG0192">
    <property type="taxonomic scope" value="Eukaryota"/>
</dbReference>
<dbReference type="VEuPathDB" id="TrichDB:TVAGG3_0205480"/>
<dbReference type="PANTHER" id="PTHR44329:SF214">
    <property type="entry name" value="PROTEIN KINASE DOMAIN-CONTAINING PROTEIN"/>
    <property type="match status" value="1"/>
</dbReference>
<dbReference type="InterPro" id="IPR017441">
    <property type="entry name" value="Protein_kinase_ATP_BS"/>
</dbReference>
<dbReference type="GO" id="GO:0005524">
    <property type="term" value="F:ATP binding"/>
    <property type="evidence" value="ECO:0007669"/>
    <property type="project" value="UniProtKB-UniRule"/>
</dbReference>
<dbReference type="KEGG" id="tva:4767674"/>
<gene>
    <name evidence="6" type="ORF">TVAG_414010</name>
</gene>
<dbReference type="GO" id="GO:0004674">
    <property type="term" value="F:protein serine/threonine kinase activity"/>
    <property type="evidence" value="ECO:0007669"/>
    <property type="project" value="UniProtKB-KW"/>
</dbReference>
<dbReference type="Pfam" id="PF00069">
    <property type="entry name" value="Pkinase"/>
    <property type="match status" value="1"/>
</dbReference>
<dbReference type="GO" id="GO:0005737">
    <property type="term" value="C:cytoplasm"/>
    <property type="evidence" value="ECO:0000318"/>
    <property type="project" value="GO_Central"/>
</dbReference>
<dbReference type="GO" id="GO:0007165">
    <property type="term" value="P:signal transduction"/>
    <property type="evidence" value="ECO:0000318"/>
    <property type="project" value="GO_Central"/>
</dbReference>
<dbReference type="PROSITE" id="PS00108">
    <property type="entry name" value="PROTEIN_KINASE_ST"/>
    <property type="match status" value="1"/>
</dbReference>
<dbReference type="InterPro" id="IPR001245">
    <property type="entry name" value="Ser-Thr/Tyr_kinase_cat_dom"/>
</dbReference>
<dbReference type="InterPro" id="IPR008271">
    <property type="entry name" value="Ser/Thr_kinase_AS"/>
</dbReference>
<dbReference type="Gene3D" id="3.30.200.20">
    <property type="entry name" value="Phosphorylase Kinase, domain 1"/>
    <property type="match status" value="1"/>
</dbReference>
<dbReference type="PROSITE" id="PS50011">
    <property type="entry name" value="PROTEIN_KINASE_DOM"/>
    <property type="match status" value="1"/>
</dbReference>
<dbReference type="Proteomes" id="UP000001542">
    <property type="component" value="Unassembled WGS sequence"/>
</dbReference>
<dbReference type="STRING" id="5722.A2EC73"/>
<accession>A2EC73</accession>
<dbReference type="PANTHER" id="PTHR44329">
    <property type="entry name" value="SERINE/THREONINE-PROTEIN KINASE TNNI3K-RELATED"/>
    <property type="match status" value="1"/>
</dbReference>
<dbReference type="OrthoDB" id="10261027at2759"/>
<keyword evidence="6" id="KW-0418">Kinase</keyword>
<dbReference type="EMBL" id="DS113351">
    <property type="protein sequence ID" value="EAY09750.1"/>
    <property type="molecule type" value="Genomic_DNA"/>
</dbReference>
<dbReference type="SMR" id="A2EC73"/>
<dbReference type="PROSITE" id="PS00107">
    <property type="entry name" value="PROTEIN_KINASE_ATP"/>
    <property type="match status" value="1"/>
</dbReference>
<evidence type="ECO:0000256" key="1">
    <source>
        <dbReference type="ARBA" id="ARBA00022527"/>
    </source>
</evidence>
<evidence type="ECO:0000313" key="7">
    <source>
        <dbReference type="Proteomes" id="UP000001542"/>
    </source>
</evidence>
<dbReference type="InParanoid" id="A2EC73"/>
<sequence>MEATIGENQVNRCNAASHALFLAAQNSVLYRPSLAYLLQHVKSFIEAIQPLKKQELSPIQNRALERFVTLVDNLTEIIPQVSKQWMKYMLNVSSVQFHENIDRFRKNLVEITAHLGFDPAKIINFEQIQDSVNKVADLNHFQQLLREARDNTINMTNGVDIQQSIEARLRSIHKHLPSRNKRKKMQNVVDSCKIDDNPENIVSRLETALKEFEYIDIPTEDIALDDALGTGGFGTVYRSTRISTGELLAIKEVRNDRITMGTWASLYSEIATMAKLKNRYILELVGTHIKQPYRIITRFCPGKSLFERLHRPCVPLTPLHLTQIAYQMAVGIAYLHSLGIVHRDLKTLNIILDEDEAAIIADFGLCGFVDNNEGLVGGVGTPHYTAPEVLAHKRYGLKVDTYSFGIILWEMATNQIPYRDKTQAEIYSHVVTHGWHLKIPSSVPDGLRRLILRCWSIDPNDRPDFDEIVDSFSSGRVFFEGCPPITGPEMLEAKGNHYPINPKYLTSILKNPNSQHFGSVVDFLSKNVSPTVLSSIDVKDILSVYTPNSLNPSKILTVASVLLTKDNFEEFSKNVAIPILKSLPDKDYSSAVSFMLSIPDELTSLIEPFLPRCVSLMSSSSSYGYLVLNLISRLGQDKVTQFKSQIIKFLSAENIQKVPDQQSVDSIVHIVPGILDEFKKKSRFISLLESKYSIPTEFRQLVAAKVSPKKAANILTAFIRSTSIQDSTDVIVEVLKKCTNADIEKVATDPLIFDHIEKLITDRMNIENALIVLYRLTMVENVPLKLSTHPLISALLSLPSHTARRLQIFTSLFLHPEFLKDPSITDGVIKLLVTTMNDQQLNGLALRLFGALSSHPEGCKIISETGIMSIFTQLFLSPMCTDIPTCMVILCNVASQGVEIPQISLIISCLLQDLIGSSRKAERILITLARLLEKLPAAIQPHDLQSFILPMISPIQRPNLVYRAIRLFAYVDVNSMKTFYTILVKNLCEVLATEEMQYPEIIVSSVELLMNIVVQNDIKDMIKSADIQNYLQSAADQMSDFGDLYNRAQNSLFTLSRLQCD</sequence>
<dbReference type="RefSeq" id="XP_001321973.1">
    <property type="nucleotide sequence ID" value="XM_001321938.1"/>
</dbReference>
<dbReference type="SUPFAM" id="SSF56112">
    <property type="entry name" value="Protein kinase-like (PK-like)"/>
    <property type="match status" value="1"/>
</dbReference>
<evidence type="ECO:0000313" key="6">
    <source>
        <dbReference type="EMBL" id="EAY09750.1"/>
    </source>
</evidence>
<evidence type="ECO:0000256" key="3">
    <source>
        <dbReference type="ARBA" id="ARBA00022840"/>
    </source>
</evidence>
<dbReference type="SUPFAM" id="SSF48371">
    <property type="entry name" value="ARM repeat"/>
    <property type="match status" value="1"/>
</dbReference>
<dbReference type="AlphaFoldDB" id="A2EC73"/>
<protein>
    <submittedName>
        <fullName evidence="6">TKL family protein kinase</fullName>
    </submittedName>
</protein>